<feature type="domain" description="CBM39" evidence="8">
    <location>
        <begin position="17"/>
        <end position="120"/>
    </location>
</feature>
<dbReference type="AlphaFoldDB" id="A0A9Q1C7N9"/>
<evidence type="ECO:0000256" key="2">
    <source>
        <dbReference type="ARBA" id="ARBA00008781"/>
    </source>
</evidence>
<feature type="signal peptide" evidence="6">
    <location>
        <begin position="1"/>
        <end position="16"/>
    </location>
</feature>
<gene>
    <name evidence="9" type="ORF">HOLleu_13724</name>
</gene>
<keyword evidence="10" id="KW-1185">Reference proteome</keyword>
<dbReference type="InterPro" id="IPR013320">
    <property type="entry name" value="ConA-like_dom_sf"/>
</dbReference>
<reference evidence="9" key="1">
    <citation type="submission" date="2021-10" db="EMBL/GenBank/DDBJ databases">
        <title>Tropical sea cucumber genome reveals ecological adaptation and Cuvierian tubules defense mechanism.</title>
        <authorList>
            <person name="Chen T."/>
        </authorList>
    </citation>
    <scope>NUCLEOTIDE SEQUENCE</scope>
    <source>
        <strain evidence="9">Nanhai2018</strain>
        <tissue evidence="9">Muscle</tissue>
    </source>
</reference>
<dbReference type="GO" id="GO:0045087">
    <property type="term" value="P:innate immune response"/>
    <property type="evidence" value="ECO:0007669"/>
    <property type="project" value="UniProtKB-KW"/>
</dbReference>
<feature type="region of interest" description="Disordered" evidence="5">
    <location>
        <begin position="148"/>
        <end position="167"/>
    </location>
</feature>
<proteinExistence type="inferred from homology"/>
<dbReference type="SUPFAM" id="SSF49899">
    <property type="entry name" value="Concanavalin A-like lectins/glucanases"/>
    <property type="match status" value="1"/>
</dbReference>
<dbReference type="Pfam" id="PF00722">
    <property type="entry name" value="Glyco_hydro_16"/>
    <property type="match status" value="1"/>
</dbReference>
<accession>A0A9Q1C7N9</accession>
<name>A0A9Q1C7N9_HOLLE</name>
<evidence type="ECO:0000313" key="10">
    <source>
        <dbReference type="Proteomes" id="UP001152320"/>
    </source>
</evidence>
<sequence>MFKASLLALLAVCASAYEVKDVDVSLLKEDQPRGIKFAYADEPGISLVAYHYSVNKVVNGVNAGDYNVDVTEATDGYWVHEDASLNVNYGDTIYYWVNVIKDGSGYNKIGQSWTASAPATTTQATTTTVTPTTATTQAPTVTTIKSTTTSATTTQGSPGVTATPPQSGSLIFEDTFDTFDLDTWQHEITAGGGGNWEFQYYTNNRSNSYVRDNVLYIKPQTLTSDKEGEAFLTSGTLNLWGASPADLCTGNNWWGCERTGSVTNYINPIQSARLRTVDSFAFKYGKIEVEAQMPKGDWIWPAIWLLPKRNAYGQWPASGEIDLVEVRGNENLKDSSGTNVGIEQMGQTVHWGPYWPLNGYPNTHVTKNLASGEKFSDAFHKFGLEWTTDSLKFYLDDVETMTVDPGTNGFWEYGGFETGNPGIENPWATSPNKLAPFDQEFYIILNVAVGGTGYFSDDFTNSPTPKPWLNTSPTAAKDFWVGKNKWYPTWNADVNNGEDAAMKVRSVRVWAV</sequence>
<dbReference type="Pfam" id="PF15886">
    <property type="entry name" value="CBM39"/>
    <property type="match status" value="1"/>
</dbReference>
<comment type="similarity">
    <text evidence="2">Belongs to the insect beta-1,3-glucan binding protein family.</text>
</comment>
<evidence type="ECO:0000256" key="5">
    <source>
        <dbReference type="SAM" id="MobiDB-lite"/>
    </source>
</evidence>
<evidence type="ECO:0000259" key="7">
    <source>
        <dbReference type="PROSITE" id="PS51762"/>
    </source>
</evidence>
<dbReference type="EMBL" id="JAIZAY010000006">
    <property type="protein sequence ID" value="KAJ8039654.1"/>
    <property type="molecule type" value="Genomic_DNA"/>
</dbReference>
<dbReference type="CDD" id="cd08024">
    <property type="entry name" value="GH16_CCF"/>
    <property type="match status" value="1"/>
</dbReference>
<feature type="domain" description="GH16" evidence="7">
    <location>
        <begin position="147"/>
        <end position="512"/>
    </location>
</feature>
<evidence type="ECO:0000256" key="1">
    <source>
        <dbReference type="ARBA" id="ARBA00006865"/>
    </source>
</evidence>
<dbReference type="GO" id="GO:0030246">
    <property type="term" value="F:carbohydrate binding"/>
    <property type="evidence" value="ECO:0007669"/>
    <property type="project" value="InterPro"/>
</dbReference>
<dbReference type="FunFam" id="2.60.120.200:FF:000217">
    <property type="entry name" value="Gram-negative bacteria-binding protein"/>
    <property type="match status" value="1"/>
</dbReference>
<protein>
    <submittedName>
        <fullName evidence="9">Beta-1,3-glucan-binding protein</fullName>
    </submittedName>
</protein>
<keyword evidence="6" id="KW-0732">Signal</keyword>
<dbReference type="PANTHER" id="PTHR10963">
    <property type="entry name" value="GLYCOSYL HYDROLASE-RELATED"/>
    <property type="match status" value="1"/>
</dbReference>
<feature type="chain" id="PRO_5040155648" evidence="6">
    <location>
        <begin position="17"/>
        <end position="512"/>
    </location>
</feature>
<dbReference type="GO" id="GO:0005975">
    <property type="term" value="P:carbohydrate metabolic process"/>
    <property type="evidence" value="ECO:0007669"/>
    <property type="project" value="InterPro"/>
</dbReference>
<keyword evidence="4" id="KW-0391">Immunity</keyword>
<dbReference type="InterPro" id="IPR050546">
    <property type="entry name" value="Glycosyl_Hydrlase_16"/>
</dbReference>
<dbReference type="Gene3D" id="2.60.120.200">
    <property type="match status" value="1"/>
</dbReference>
<comment type="caution">
    <text evidence="9">The sequence shown here is derived from an EMBL/GenBank/DDBJ whole genome shotgun (WGS) entry which is preliminary data.</text>
</comment>
<dbReference type="Gene3D" id="2.60.40.2140">
    <property type="entry name" value="Beta-1,3-glucan-recognition protein, N-terminal domain"/>
    <property type="match status" value="1"/>
</dbReference>
<dbReference type="InterPro" id="IPR031756">
    <property type="entry name" value="BGBP_N"/>
</dbReference>
<dbReference type="OrthoDB" id="4781at2759"/>
<keyword evidence="3" id="KW-0399">Innate immunity</keyword>
<evidence type="ECO:0000259" key="8">
    <source>
        <dbReference type="PROSITE" id="PS51969"/>
    </source>
</evidence>
<dbReference type="InterPro" id="IPR043030">
    <property type="entry name" value="BGBP_N_sf"/>
</dbReference>
<feature type="compositionally biased region" description="Polar residues" evidence="5">
    <location>
        <begin position="155"/>
        <end position="167"/>
    </location>
</feature>
<dbReference type="InterPro" id="IPR000757">
    <property type="entry name" value="Beta-glucanase-like"/>
</dbReference>
<evidence type="ECO:0000256" key="3">
    <source>
        <dbReference type="ARBA" id="ARBA00022588"/>
    </source>
</evidence>
<organism evidence="9 10">
    <name type="scientific">Holothuria leucospilota</name>
    <name type="common">Black long sea cucumber</name>
    <name type="synonym">Mertensiothuria leucospilota</name>
    <dbReference type="NCBI Taxonomy" id="206669"/>
    <lineage>
        <taxon>Eukaryota</taxon>
        <taxon>Metazoa</taxon>
        <taxon>Echinodermata</taxon>
        <taxon>Eleutherozoa</taxon>
        <taxon>Echinozoa</taxon>
        <taxon>Holothuroidea</taxon>
        <taxon>Aspidochirotacea</taxon>
        <taxon>Aspidochirotida</taxon>
        <taxon>Holothuriidae</taxon>
        <taxon>Holothuria</taxon>
    </lineage>
</organism>
<dbReference type="PROSITE" id="PS51969">
    <property type="entry name" value="CBM39"/>
    <property type="match status" value="1"/>
</dbReference>
<dbReference type="PROSITE" id="PS51762">
    <property type="entry name" value="GH16_2"/>
    <property type="match status" value="1"/>
</dbReference>
<dbReference type="Proteomes" id="UP001152320">
    <property type="component" value="Chromosome 6"/>
</dbReference>
<dbReference type="PANTHER" id="PTHR10963:SF55">
    <property type="entry name" value="GLYCOSIDE HYDROLASE FAMILY 16 PROTEIN"/>
    <property type="match status" value="1"/>
</dbReference>
<evidence type="ECO:0000256" key="6">
    <source>
        <dbReference type="SAM" id="SignalP"/>
    </source>
</evidence>
<evidence type="ECO:0000256" key="4">
    <source>
        <dbReference type="ARBA" id="ARBA00022859"/>
    </source>
</evidence>
<dbReference type="GO" id="GO:0004553">
    <property type="term" value="F:hydrolase activity, hydrolyzing O-glycosyl compounds"/>
    <property type="evidence" value="ECO:0007669"/>
    <property type="project" value="InterPro"/>
</dbReference>
<evidence type="ECO:0000313" key="9">
    <source>
        <dbReference type="EMBL" id="KAJ8039654.1"/>
    </source>
</evidence>
<comment type="similarity">
    <text evidence="1">Belongs to the glycosyl hydrolase 16 family.</text>
</comment>